<keyword evidence="7 11" id="KW-0805">Transcription regulation</keyword>
<evidence type="ECO:0000256" key="7">
    <source>
        <dbReference type="ARBA" id="ARBA00023015"/>
    </source>
</evidence>
<accession>A0A7I9YWJ3</accession>
<comment type="PTM">
    <text evidence="11">Upon Fe-S cluster removal intramolecular disulfide bonds are formed.</text>
</comment>
<comment type="PTM">
    <text evidence="11">The Fe-S cluster can be nitrosylated by nitric oxide (NO).</text>
</comment>
<evidence type="ECO:0000256" key="8">
    <source>
        <dbReference type="ARBA" id="ARBA00023125"/>
    </source>
</evidence>
<evidence type="ECO:0000256" key="3">
    <source>
        <dbReference type="ARBA" id="ARBA00022485"/>
    </source>
</evidence>
<evidence type="ECO:0000256" key="5">
    <source>
        <dbReference type="ARBA" id="ARBA00023004"/>
    </source>
</evidence>
<evidence type="ECO:0000313" key="13">
    <source>
        <dbReference type="EMBL" id="GFG92897.1"/>
    </source>
</evidence>
<name>A0A7I9YWJ3_MYCBU</name>
<dbReference type="Proteomes" id="UP000465360">
    <property type="component" value="Unassembled WGS sequence"/>
</dbReference>
<comment type="similarity">
    <text evidence="2 11">Belongs to the WhiB family.</text>
</comment>
<dbReference type="PANTHER" id="PTHR38839:SF7">
    <property type="entry name" value="TRANSCRIPTIONAL REGULATOR WHIB4"/>
    <property type="match status" value="1"/>
</dbReference>
<proteinExistence type="inferred from homology"/>
<dbReference type="GO" id="GO:0035731">
    <property type="term" value="F:dinitrosyl-iron complex binding"/>
    <property type="evidence" value="ECO:0007669"/>
    <property type="project" value="UniProtKB-UniRule"/>
</dbReference>
<dbReference type="HAMAP" id="MF_01479">
    <property type="entry name" value="WhiB"/>
    <property type="match status" value="1"/>
</dbReference>
<dbReference type="AlphaFoldDB" id="A0A7I9YWJ3"/>
<dbReference type="PANTHER" id="PTHR38839">
    <property type="entry name" value="TRANSCRIPTIONAL REGULATOR WHID-RELATED"/>
    <property type="match status" value="1"/>
</dbReference>
<keyword evidence="11" id="KW-0963">Cytoplasm</keyword>
<evidence type="ECO:0000256" key="6">
    <source>
        <dbReference type="ARBA" id="ARBA00023014"/>
    </source>
</evidence>
<dbReference type="InterPro" id="IPR003482">
    <property type="entry name" value="Whib"/>
</dbReference>
<dbReference type="GO" id="GO:0045892">
    <property type="term" value="P:negative regulation of DNA-templated transcription"/>
    <property type="evidence" value="ECO:0007669"/>
    <property type="project" value="TreeGrafter"/>
</dbReference>
<reference evidence="13 14" key="1">
    <citation type="journal article" date="2019" name="Emerg. Microbes Infect.">
        <title>Comprehensive subspecies identification of 175 nontuberculous mycobacteria species based on 7547 genomic profiles.</title>
        <authorList>
            <person name="Matsumoto Y."/>
            <person name="Kinjo T."/>
            <person name="Motooka D."/>
            <person name="Nabeya D."/>
            <person name="Jung N."/>
            <person name="Uechi K."/>
            <person name="Horii T."/>
            <person name="Iida T."/>
            <person name="Fujita J."/>
            <person name="Nakamura S."/>
        </authorList>
    </citation>
    <scope>NUCLEOTIDE SEQUENCE [LARGE SCALE GENOMIC DNA]</scope>
    <source>
        <strain evidence="13 14">JCM 30725</strain>
    </source>
</reference>
<keyword evidence="6 11" id="KW-0411">Iron-sulfur</keyword>
<feature type="binding site" evidence="11">
    <location>
        <position position="17"/>
    </location>
    <ligand>
        <name>[4Fe-4S] cluster</name>
        <dbReference type="ChEBI" id="CHEBI:49883"/>
    </ligand>
</feature>
<dbReference type="GO" id="GO:0005737">
    <property type="term" value="C:cytoplasm"/>
    <property type="evidence" value="ECO:0007669"/>
    <property type="project" value="UniProtKB-SubCell"/>
</dbReference>
<keyword evidence="10 11" id="KW-0804">Transcription</keyword>
<evidence type="ECO:0000256" key="9">
    <source>
        <dbReference type="ARBA" id="ARBA00023157"/>
    </source>
</evidence>
<dbReference type="InterPro" id="IPR034768">
    <property type="entry name" value="4FE4S_WBL"/>
</dbReference>
<keyword evidence="5 11" id="KW-0408">Iron</keyword>
<keyword evidence="4 11" id="KW-0479">Metal-binding</keyword>
<evidence type="ECO:0000259" key="12">
    <source>
        <dbReference type="PROSITE" id="PS51674"/>
    </source>
</evidence>
<dbReference type="GO" id="GO:0051539">
    <property type="term" value="F:4 iron, 4 sulfur cluster binding"/>
    <property type="evidence" value="ECO:0007669"/>
    <property type="project" value="UniProtKB-UniRule"/>
</dbReference>
<feature type="binding site" evidence="11">
    <location>
        <position position="48"/>
    </location>
    <ligand>
        <name>[4Fe-4S] cluster</name>
        <dbReference type="ChEBI" id="CHEBI:49883"/>
    </ligand>
</feature>
<keyword evidence="8 11" id="KW-0238">DNA-binding</keyword>
<protein>
    <recommendedName>
        <fullName evidence="11">Transcriptional regulator WhiB</fullName>
    </recommendedName>
</protein>
<dbReference type="EMBL" id="BLKZ01000001">
    <property type="protein sequence ID" value="GFG92897.1"/>
    <property type="molecule type" value="Genomic_DNA"/>
</dbReference>
<comment type="subcellular location">
    <subcellularLocation>
        <location evidence="1 11">Cytoplasm</location>
    </subcellularLocation>
</comment>
<dbReference type="PROSITE" id="PS51674">
    <property type="entry name" value="4FE4S_WBL"/>
    <property type="match status" value="1"/>
</dbReference>
<dbReference type="GO" id="GO:0045454">
    <property type="term" value="P:cell redox homeostasis"/>
    <property type="evidence" value="ECO:0007669"/>
    <property type="project" value="TreeGrafter"/>
</dbReference>
<dbReference type="GO" id="GO:0046872">
    <property type="term" value="F:metal ion binding"/>
    <property type="evidence" value="ECO:0007669"/>
    <property type="project" value="UniProtKB-KW"/>
</dbReference>
<comment type="cofactor">
    <cofactor evidence="11">
        <name>[4Fe-4S] cluster</name>
        <dbReference type="ChEBI" id="CHEBI:49883"/>
    </cofactor>
    <text evidence="11">Binds 1 [4Fe-4S] cluster per subunit. Following nitrosylation of the [4Fe-4S] cluster binds 1 [4Fe-8(NO)] cluster per subunit.</text>
</comment>
<evidence type="ECO:0000313" key="14">
    <source>
        <dbReference type="Proteomes" id="UP000465360"/>
    </source>
</evidence>
<keyword evidence="3 11" id="KW-0004">4Fe-4S</keyword>
<feature type="binding site" evidence="11">
    <location>
        <position position="39"/>
    </location>
    <ligand>
        <name>[4Fe-4S] cluster</name>
        <dbReference type="ChEBI" id="CHEBI:49883"/>
    </ligand>
</feature>
<evidence type="ECO:0000256" key="4">
    <source>
        <dbReference type="ARBA" id="ARBA00022723"/>
    </source>
</evidence>
<dbReference type="GO" id="GO:0047134">
    <property type="term" value="F:protein-disulfide reductase [NAD(P)H] activity"/>
    <property type="evidence" value="ECO:0007669"/>
    <property type="project" value="TreeGrafter"/>
</dbReference>
<comment type="caution">
    <text evidence="13">The sequence shown here is derived from an EMBL/GenBank/DDBJ whole genome shotgun (WGS) entry which is preliminary data.</text>
</comment>
<evidence type="ECO:0000256" key="2">
    <source>
        <dbReference type="ARBA" id="ARBA00006597"/>
    </source>
</evidence>
<gene>
    <name evidence="13" type="primary">whiB4_1</name>
    <name evidence="11" type="synonym">whiB</name>
    <name evidence="13" type="ORF">MBOU_49390</name>
</gene>
<organism evidence="13 14">
    <name type="scientific">Mycobacterium bourgelatii</name>
    <dbReference type="NCBI Taxonomy" id="1273442"/>
    <lineage>
        <taxon>Bacteria</taxon>
        <taxon>Bacillati</taxon>
        <taxon>Actinomycetota</taxon>
        <taxon>Actinomycetes</taxon>
        <taxon>Mycobacteriales</taxon>
        <taxon>Mycobacteriaceae</taxon>
        <taxon>Mycobacterium</taxon>
    </lineage>
</organism>
<keyword evidence="14" id="KW-1185">Reference proteome</keyword>
<keyword evidence="9 11" id="KW-1015">Disulfide bond</keyword>
<feature type="binding site" evidence="11">
    <location>
        <position position="42"/>
    </location>
    <ligand>
        <name>[4Fe-4S] cluster</name>
        <dbReference type="ChEBI" id="CHEBI:49883"/>
    </ligand>
</feature>
<comment type="function">
    <text evidence="11">Acts as a transcriptional regulator. Probably redox-responsive. The apo- but not holo-form probably binds DNA.</text>
</comment>
<feature type="domain" description="4Fe-4S Wbl-type" evidence="12">
    <location>
        <begin position="16"/>
        <end position="72"/>
    </location>
</feature>
<evidence type="ECO:0000256" key="11">
    <source>
        <dbReference type="HAMAP-Rule" id="MF_01479"/>
    </source>
</evidence>
<dbReference type="GO" id="GO:0003677">
    <property type="term" value="F:DNA binding"/>
    <property type="evidence" value="ECO:0007669"/>
    <property type="project" value="UniProtKB-UniRule"/>
</dbReference>
<sequence>MRAVQAEDRAWVQQGLCTGADPDLLFVQGAAQRQAASMCRHCPVMQECAADALDNQVEYGVWGGLTERQRRALLKQHPDVSSWAEFLNKRKVRTIG</sequence>
<evidence type="ECO:0000256" key="1">
    <source>
        <dbReference type="ARBA" id="ARBA00004496"/>
    </source>
</evidence>
<dbReference type="Pfam" id="PF02467">
    <property type="entry name" value="Whib"/>
    <property type="match status" value="1"/>
</dbReference>
<evidence type="ECO:0000256" key="10">
    <source>
        <dbReference type="ARBA" id="ARBA00023163"/>
    </source>
</evidence>